<dbReference type="Proteomes" id="UP000709295">
    <property type="component" value="Unassembled WGS sequence"/>
</dbReference>
<evidence type="ECO:0000313" key="2">
    <source>
        <dbReference type="EMBL" id="KAG6944403.1"/>
    </source>
</evidence>
<accession>A0A8J5M1K3</accession>
<evidence type="ECO:0000256" key="1">
    <source>
        <dbReference type="SAM" id="MobiDB-lite"/>
    </source>
</evidence>
<evidence type="ECO:0000313" key="3">
    <source>
        <dbReference type="Proteomes" id="UP000709295"/>
    </source>
</evidence>
<sequence length="210" mass="23644">MSGRAFPDAKASSATHDPSIPHIPPSVLDPTEFYLRGRVQGDVVAQWKGQDIYNWERLDLATPYALDLDHILEKQCFTYALSQLNLRKEDDDFALAAVVLRESVVNEPNNLALTLSSTNRIKGTGVYKFLDDARTGHRDKTFTRYLSAKRDGESLNRVVTGRITRNMGISMKKCQRKLSDEGDTPVLEKLSGQLQKLYVEMELNRSAKSP</sequence>
<comment type="caution">
    <text evidence="2">The sequence shown here is derived from an EMBL/GenBank/DDBJ whole genome shotgun (WGS) entry which is preliminary data.</text>
</comment>
<dbReference type="AlphaFoldDB" id="A0A8J5M1K3"/>
<dbReference type="EMBL" id="JAENGY010002380">
    <property type="protein sequence ID" value="KAG6944403.1"/>
    <property type="molecule type" value="Genomic_DNA"/>
</dbReference>
<organism evidence="2 3">
    <name type="scientific">Phytophthora aleatoria</name>
    <dbReference type="NCBI Taxonomy" id="2496075"/>
    <lineage>
        <taxon>Eukaryota</taxon>
        <taxon>Sar</taxon>
        <taxon>Stramenopiles</taxon>
        <taxon>Oomycota</taxon>
        <taxon>Peronosporomycetes</taxon>
        <taxon>Peronosporales</taxon>
        <taxon>Peronosporaceae</taxon>
        <taxon>Phytophthora</taxon>
    </lineage>
</organism>
<protein>
    <submittedName>
        <fullName evidence="2">Uncharacterized protein</fullName>
    </submittedName>
</protein>
<proteinExistence type="predicted"/>
<keyword evidence="3" id="KW-1185">Reference proteome</keyword>
<name>A0A8J5M1K3_9STRA</name>
<gene>
    <name evidence="2" type="ORF">JG688_00017100</name>
</gene>
<reference evidence="2" key="1">
    <citation type="submission" date="2021-01" db="EMBL/GenBank/DDBJ databases">
        <title>Phytophthora aleatoria, a newly-described species from Pinus radiata is distinct from Phytophthora cactorum isolates based on comparative genomics.</title>
        <authorList>
            <person name="Mcdougal R."/>
            <person name="Panda P."/>
            <person name="Williams N."/>
            <person name="Studholme D.J."/>
        </authorList>
    </citation>
    <scope>NUCLEOTIDE SEQUENCE</scope>
    <source>
        <strain evidence="2">NZFS 4037</strain>
    </source>
</reference>
<feature type="region of interest" description="Disordered" evidence="1">
    <location>
        <begin position="1"/>
        <end position="25"/>
    </location>
</feature>